<protein>
    <recommendedName>
        <fullName evidence="1">F-box domain-containing protein</fullName>
    </recommendedName>
</protein>
<accession>A0AAD7XBA4</accession>
<evidence type="ECO:0000313" key="3">
    <source>
        <dbReference type="Proteomes" id="UP001215151"/>
    </source>
</evidence>
<reference evidence="2" key="1">
    <citation type="submission" date="2022-11" db="EMBL/GenBank/DDBJ databases">
        <title>Genome Sequence of Cubamyces cubensis.</title>
        <authorList>
            <person name="Buettner E."/>
        </authorList>
    </citation>
    <scope>NUCLEOTIDE SEQUENCE</scope>
    <source>
        <strain evidence="2">MPL-01</strain>
    </source>
</reference>
<dbReference type="Pfam" id="PF00646">
    <property type="entry name" value="F-box"/>
    <property type="match status" value="1"/>
</dbReference>
<keyword evidence="3" id="KW-1185">Reference proteome</keyword>
<dbReference type="InterPro" id="IPR001810">
    <property type="entry name" value="F-box_dom"/>
</dbReference>
<dbReference type="EMBL" id="JAPEVG010000110">
    <property type="protein sequence ID" value="KAJ8482603.1"/>
    <property type="molecule type" value="Genomic_DNA"/>
</dbReference>
<dbReference type="InterPro" id="IPR036047">
    <property type="entry name" value="F-box-like_dom_sf"/>
</dbReference>
<evidence type="ECO:0000313" key="2">
    <source>
        <dbReference type="EMBL" id="KAJ8482603.1"/>
    </source>
</evidence>
<feature type="domain" description="F-box" evidence="1">
    <location>
        <begin position="46"/>
        <end position="95"/>
    </location>
</feature>
<name>A0AAD7XBA4_9APHY</name>
<dbReference type="AlphaFoldDB" id="A0AAD7XBA4"/>
<sequence>MSHRLQDPVLFPDHKDIVAEPSGHPADSNLFEGMYRDGDSHPSSLDFRFLELPIELQLLILKKLDGASIFACRQASRALASIIDDDLHTTYLLELGLAGMVDGPSDSEDFHPQRLHALRAFRAAWASGEHPVHEITLDSLHNFAGDMADLDQQEGRLRIRRPPGTFCGFSAKEYIYEGLAASDVNLTSIMGGFHVDLAQDLFVCCSSGPHVSLQFCSLAKGFSPHPLATQFTITSCFTEYVECYVNVQILGDIVLWCIHEDDTDEDKDEFLVINWKTGVIVWHMHSMDNRLCAILLSQRHLCVLHRDNLTVHLYTINPDTPSNSPLSFLDDSPVVLYLPACSDRVVKKSMDGTVRPRPTYPQGTSYHFAHDPNLSLVMFTIHLEYNPSGVDHVPDEQYGSDDDYQGHYYPRLRTERFMLFVPIDILIRSYSPAGLGALNTAAPINDPNLPANRIHLSWERWGPHGTRMIFAKDVAHGISVNPMLGPYAALPRYVSSDATYVVTVYEMHPLANATLSLPGESAIHPAHAAGTGVSRPISEIDDVIRDSVTWRDPVHTMYPCRTTTRTLPRLHEDDDELELLDQRYIFLTQDGLARVKVCQPPPPFRT</sequence>
<dbReference type="SUPFAM" id="SSF81383">
    <property type="entry name" value="F-box domain"/>
    <property type="match status" value="1"/>
</dbReference>
<dbReference type="SMART" id="SM00256">
    <property type="entry name" value="FBOX"/>
    <property type="match status" value="1"/>
</dbReference>
<dbReference type="Proteomes" id="UP001215151">
    <property type="component" value="Unassembled WGS sequence"/>
</dbReference>
<organism evidence="2 3">
    <name type="scientific">Trametes cubensis</name>
    <dbReference type="NCBI Taxonomy" id="1111947"/>
    <lineage>
        <taxon>Eukaryota</taxon>
        <taxon>Fungi</taxon>
        <taxon>Dikarya</taxon>
        <taxon>Basidiomycota</taxon>
        <taxon>Agaricomycotina</taxon>
        <taxon>Agaricomycetes</taxon>
        <taxon>Polyporales</taxon>
        <taxon>Polyporaceae</taxon>
        <taxon>Trametes</taxon>
    </lineage>
</organism>
<dbReference type="PROSITE" id="PS50181">
    <property type="entry name" value="FBOX"/>
    <property type="match status" value="1"/>
</dbReference>
<comment type="caution">
    <text evidence="2">The sequence shown here is derived from an EMBL/GenBank/DDBJ whole genome shotgun (WGS) entry which is preliminary data.</text>
</comment>
<proteinExistence type="predicted"/>
<evidence type="ECO:0000259" key="1">
    <source>
        <dbReference type="PROSITE" id="PS50181"/>
    </source>
</evidence>
<gene>
    <name evidence="2" type="ORF">ONZ51_g5255</name>
</gene>